<accession>A0A4Z2F7V8</accession>
<protein>
    <submittedName>
        <fullName evidence="1">Uncharacterized protein</fullName>
    </submittedName>
</protein>
<comment type="caution">
    <text evidence="1">The sequence shown here is derived from an EMBL/GenBank/DDBJ whole genome shotgun (WGS) entry which is preliminary data.</text>
</comment>
<gene>
    <name evidence="1" type="ORF">EYF80_052944</name>
</gene>
<sequence>MTNGIFPSHGRPALLCSGRWLMRLKLSPSLTPHTKETERTLKERAAAVPRCATRGRPIPAFREPVERRVTPVSPVFLKDVFK</sequence>
<proteinExistence type="predicted"/>
<dbReference type="Proteomes" id="UP000314294">
    <property type="component" value="Unassembled WGS sequence"/>
</dbReference>
<dbReference type="AlphaFoldDB" id="A0A4Z2F7V8"/>
<name>A0A4Z2F7V8_9TELE</name>
<dbReference type="EMBL" id="SRLO01001557">
    <property type="protein sequence ID" value="TNN36894.1"/>
    <property type="molecule type" value="Genomic_DNA"/>
</dbReference>
<evidence type="ECO:0000313" key="1">
    <source>
        <dbReference type="EMBL" id="TNN36894.1"/>
    </source>
</evidence>
<organism evidence="1 2">
    <name type="scientific">Liparis tanakae</name>
    <name type="common">Tanaka's snailfish</name>
    <dbReference type="NCBI Taxonomy" id="230148"/>
    <lineage>
        <taxon>Eukaryota</taxon>
        <taxon>Metazoa</taxon>
        <taxon>Chordata</taxon>
        <taxon>Craniata</taxon>
        <taxon>Vertebrata</taxon>
        <taxon>Euteleostomi</taxon>
        <taxon>Actinopterygii</taxon>
        <taxon>Neopterygii</taxon>
        <taxon>Teleostei</taxon>
        <taxon>Neoteleostei</taxon>
        <taxon>Acanthomorphata</taxon>
        <taxon>Eupercaria</taxon>
        <taxon>Perciformes</taxon>
        <taxon>Cottioidei</taxon>
        <taxon>Cottales</taxon>
        <taxon>Liparidae</taxon>
        <taxon>Liparis</taxon>
    </lineage>
</organism>
<keyword evidence="2" id="KW-1185">Reference proteome</keyword>
<evidence type="ECO:0000313" key="2">
    <source>
        <dbReference type="Proteomes" id="UP000314294"/>
    </source>
</evidence>
<reference evidence="1 2" key="1">
    <citation type="submission" date="2019-03" db="EMBL/GenBank/DDBJ databases">
        <title>First draft genome of Liparis tanakae, snailfish: a comprehensive survey of snailfish specific genes.</title>
        <authorList>
            <person name="Kim W."/>
            <person name="Song I."/>
            <person name="Jeong J.-H."/>
            <person name="Kim D."/>
            <person name="Kim S."/>
            <person name="Ryu S."/>
            <person name="Song J.Y."/>
            <person name="Lee S.K."/>
        </authorList>
    </citation>
    <scope>NUCLEOTIDE SEQUENCE [LARGE SCALE GENOMIC DNA]</scope>
    <source>
        <tissue evidence="1">Muscle</tissue>
    </source>
</reference>